<dbReference type="AlphaFoldDB" id="A0A1S8ARF1"/>
<proteinExistence type="predicted"/>
<dbReference type="Proteomes" id="UP000189370">
    <property type="component" value="Unassembled WGS sequence"/>
</dbReference>
<name>A0A1S8ARF1_9EURY</name>
<keyword evidence="2" id="KW-1185">Reference proteome</keyword>
<evidence type="ECO:0000313" key="2">
    <source>
        <dbReference type="Proteomes" id="UP000189370"/>
    </source>
</evidence>
<reference evidence="2" key="1">
    <citation type="submission" date="2016-04" db="EMBL/GenBank/DDBJ databases">
        <authorList>
            <person name="Chen S.-C."/>
            <person name="Lai M.-C."/>
        </authorList>
    </citation>
    <scope>NUCLEOTIDE SEQUENCE [LARGE SCALE GENOMIC DNA]</scope>
    <source>
        <strain evidence="2">AB14</strain>
    </source>
</reference>
<accession>A0A1S8ARF1</accession>
<protein>
    <submittedName>
        <fullName evidence="1">Uncharacterized protein</fullName>
    </submittedName>
</protein>
<organism evidence="1 2">
    <name type="scientific">Natrinema saccharevitans</name>
    <dbReference type="NCBI Taxonomy" id="301967"/>
    <lineage>
        <taxon>Archaea</taxon>
        <taxon>Methanobacteriati</taxon>
        <taxon>Methanobacteriota</taxon>
        <taxon>Stenosarchaea group</taxon>
        <taxon>Halobacteria</taxon>
        <taxon>Halobacteriales</taxon>
        <taxon>Natrialbaceae</taxon>
        <taxon>Natrinema</taxon>
    </lineage>
</organism>
<dbReference type="STRING" id="301967.A6E15_19235"/>
<evidence type="ECO:0000313" key="1">
    <source>
        <dbReference type="EMBL" id="OLZ39099.1"/>
    </source>
</evidence>
<dbReference type="EMBL" id="LWLN01000003">
    <property type="protein sequence ID" value="OLZ39099.1"/>
    <property type="molecule type" value="Genomic_DNA"/>
</dbReference>
<gene>
    <name evidence="1" type="ORF">A6E15_19235</name>
</gene>
<comment type="caution">
    <text evidence="1">The sequence shown here is derived from an EMBL/GenBank/DDBJ whole genome shotgun (WGS) entry which is preliminary data.</text>
</comment>
<dbReference type="RefSeq" id="WP_076148835.1">
    <property type="nucleotide sequence ID" value="NZ_LWLN01000003.1"/>
</dbReference>
<sequence>MGDLQLRDETTTHDRGGMTRKLVYNVPAPWLLHGLFRTGAYVSHHRGRATIDVALEHNGGYASGLLVPTDGVPAGEWSFEEYFSGGPTRPFDKAAITFRPDIHDVDAVVPAVDRAAEWAAEIRGERQ</sequence>